<feature type="compositionally biased region" description="Low complexity" evidence="1">
    <location>
        <begin position="148"/>
        <end position="173"/>
    </location>
</feature>
<feature type="compositionally biased region" description="Basic and acidic residues" evidence="1">
    <location>
        <begin position="178"/>
        <end position="187"/>
    </location>
</feature>
<keyword evidence="3" id="KW-1185">Reference proteome</keyword>
<gene>
    <name evidence="2" type="ORF">PROFUN_17124</name>
</gene>
<reference evidence="2 3" key="1">
    <citation type="journal article" date="2018" name="Genome Biol. Evol.">
        <title>Multiple Roots of Fruiting Body Formation in Amoebozoa.</title>
        <authorList>
            <person name="Hillmann F."/>
            <person name="Forbes G."/>
            <person name="Novohradska S."/>
            <person name="Ferling I."/>
            <person name="Riege K."/>
            <person name="Groth M."/>
            <person name="Westermann M."/>
            <person name="Marz M."/>
            <person name="Spaller T."/>
            <person name="Winckler T."/>
            <person name="Schaap P."/>
            <person name="Glockner G."/>
        </authorList>
    </citation>
    <scope>NUCLEOTIDE SEQUENCE [LARGE SCALE GENOMIC DNA]</scope>
    <source>
        <strain evidence="2 3">Jena</strain>
    </source>
</reference>
<name>A0A2P6MMA4_9EUKA</name>
<dbReference type="EMBL" id="MDYQ01000799">
    <property type="protein sequence ID" value="PRP72838.1"/>
    <property type="molecule type" value="Genomic_DNA"/>
</dbReference>
<protein>
    <submittedName>
        <fullName evidence="2">Uncharacterized protein</fullName>
    </submittedName>
</protein>
<evidence type="ECO:0000313" key="2">
    <source>
        <dbReference type="EMBL" id="PRP72838.1"/>
    </source>
</evidence>
<proteinExistence type="predicted"/>
<dbReference type="AlphaFoldDB" id="A0A2P6MMA4"/>
<feature type="non-terminal residue" evidence="2">
    <location>
        <position position="1"/>
    </location>
</feature>
<comment type="caution">
    <text evidence="2">The sequence shown here is derived from an EMBL/GenBank/DDBJ whole genome shotgun (WGS) entry which is preliminary data.</text>
</comment>
<evidence type="ECO:0000256" key="1">
    <source>
        <dbReference type="SAM" id="MobiDB-lite"/>
    </source>
</evidence>
<feature type="compositionally biased region" description="Acidic residues" evidence="1">
    <location>
        <begin position="190"/>
        <end position="202"/>
    </location>
</feature>
<organism evidence="2 3">
    <name type="scientific">Planoprotostelium fungivorum</name>
    <dbReference type="NCBI Taxonomy" id="1890364"/>
    <lineage>
        <taxon>Eukaryota</taxon>
        <taxon>Amoebozoa</taxon>
        <taxon>Evosea</taxon>
        <taxon>Variosea</taxon>
        <taxon>Cavosteliida</taxon>
        <taxon>Cavosteliaceae</taxon>
        <taxon>Planoprotostelium</taxon>
    </lineage>
</organism>
<accession>A0A2P6MMA4</accession>
<dbReference type="Proteomes" id="UP000241769">
    <property type="component" value="Unassembled WGS sequence"/>
</dbReference>
<feature type="region of interest" description="Disordered" evidence="1">
    <location>
        <begin position="148"/>
        <end position="202"/>
    </location>
</feature>
<dbReference type="InParanoid" id="A0A2P6MMA4"/>
<evidence type="ECO:0000313" key="3">
    <source>
        <dbReference type="Proteomes" id="UP000241769"/>
    </source>
</evidence>
<sequence>KGSGLFLEYFRFRIRICEPRIATSVVEGLLSQPEAPTASQARAFLSLAQQSEQYSKDNFSTNNDLLKDIVKNPPPLQPAQTAPTVLTLVAVSPGALWGSTGLSGSSLHSGGPGCRFGSVTTPGLEHVLYAGGHKREQQFLDSSTDYTSLSVSSSEPSSAVVGDKKMTTMTTTKRNGKQTKDRVKEIVGADTEEDQGEDDKVS</sequence>